<dbReference type="PROSITE" id="PS50923">
    <property type="entry name" value="SUSHI"/>
    <property type="match status" value="1"/>
</dbReference>
<evidence type="ECO:0000256" key="4">
    <source>
        <dbReference type="SAM" id="MobiDB-lite"/>
    </source>
</evidence>
<keyword evidence="1 5" id="KW-0732">Signal</keyword>
<feature type="signal peptide" evidence="5">
    <location>
        <begin position="1"/>
        <end position="31"/>
    </location>
</feature>
<gene>
    <name evidence="7" type="ORF">FJT64_014755</name>
</gene>
<name>A0A6A4UY99_AMPAM</name>
<comment type="caution">
    <text evidence="3">Lacks conserved residue(s) required for the propagation of feature annotation.</text>
</comment>
<evidence type="ECO:0000256" key="1">
    <source>
        <dbReference type="ARBA" id="ARBA00022729"/>
    </source>
</evidence>
<dbReference type="SUPFAM" id="SSF57535">
    <property type="entry name" value="Complement control module/SCR domain"/>
    <property type="match status" value="1"/>
</dbReference>
<comment type="caution">
    <text evidence="7">The sequence shown here is derived from an EMBL/GenBank/DDBJ whole genome shotgun (WGS) entry which is preliminary data.</text>
</comment>
<dbReference type="CDD" id="cd00033">
    <property type="entry name" value="CCP"/>
    <property type="match status" value="1"/>
</dbReference>
<proteinExistence type="predicted"/>
<dbReference type="EMBL" id="VIIS01002228">
    <property type="protein sequence ID" value="KAF0286823.1"/>
    <property type="molecule type" value="Genomic_DNA"/>
</dbReference>
<reference evidence="7 8" key="1">
    <citation type="submission" date="2019-07" db="EMBL/GenBank/DDBJ databases">
        <title>Draft genome assembly of a fouling barnacle, Amphibalanus amphitrite (Darwin, 1854): The first reference genome for Thecostraca.</title>
        <authorList>
            <person name="Kim W."/>
        </authorList>
    </citation>
    <scope>NUCLEOTIDE SEQUENCE [LARGE SCALE GENOMIC DNA]</scope>
    <source>
        <strain evidence="7">SNU_AA5</strain>
        <tissue evidence="7">Soma without cirri and trophi</tissue>
    </source>
</reference>
<dbReference type="OrthoDB" id="17569at2759"/>
<dbReference type="InterPro" id="IPR000436">
    <property type="entry name" value="Sushi_SCR_CCP_dom"/>
</dbReference>
<organism evidence="7 8">
    <name type="scientific">Amphibalanus amphitrite</name>
    <name type="common">Striped barnacle</name>
    <name type="synonym">Balanus amphitrite</name>
    <dbReference type="NCBI Taxonomy" id="1232801"/>
    <lineage>
        <taxon>Eukaryota</taxon>
        <taxon>Metazoa</taxon>
        <taxon>Ecdysozoa</taxon>
        <taxon>Arthropoda</taxon>
        <taxon>Crustacea</taxon>
        <taxon>Multicrustacea</taxon>
        <taxon>Cirripedia</taxon>
        <taxon>Thoracica</taxon>
        <taxon>Thoracicalcarea</taxon>
        <taxon>Balanomorpha</taxon>
        <taxon>Balanoidea</taxon>
        <taxon>Balanidae</taxon>
        <taxon>Amphibalaninae</taxon>
        <taxon>Amphibalanus</taxon>
    </lineage>
</organism>
<evidence type="ECO:0000256" key="3">
    <source>
        <dbReference type="PROSITE-ProRule" id="PRU00302"/>
    </source>
</evidence>
<evidence type="ECO:0000313" key="7">
    <source>
        <dbReference type="EMBL" id="KAF0286823.1"/>
    </source>
</evidence>
<dbReference type="Gene3D" id="3.10.100.10">
    <property type="entry name" value="Mannose-Binding Protein A, subunit A"/>
    <property type="match status" value="1"/>
</dbReference>
<feature type="compositionally biased region" description="Pro residues" evidence="4">
    <location>
        <begin position="55"/>
        <end position="69"/>
    </location>
</feature>
<dbReference type="SUPFAM" id="SSF56436">
    <property type="entry name" value="C-type lectin-like"/>
    <property type="match status" value="1"/>
</dbReference>
<dbReference type="AlphaFoldDB" id="A0A6A4UY99"/>
<keyword evidence="3" id="KW-0768">Sushi</keyword>
<keyword evidence="2 3" id="KW-1015">Disulfide bond</keyword>
<keyword evidence="8" id="KW-1185">Reference proteome</keyword>
<dbReference type="SMART" id="SM00032">
    <property type="entry name" value="CCP"/>
    <property type="match status" value="1"/>
</dbReference>
<protein>
    <recommendedName>
        <fullName evidence="6">Sushi domain-containing protein</fullName>
    </recommendedName>
</protein>
<dbReference type="InterPro" id="IPR016186">
    <property type="entry name" value="C-type_lectin-like/link_sf"/>
</dbReference>
<feature type="region of interest" description="Disordered" evidence="4">
    <location>
        <begin position="55"/>
        <end position="85"/>
    </location>
</feature>
<feature type="domain" description="Sushi" evidence="6">
    <location>
        <begin position="74"/>
        <end position="137"/>
    </location>
</feature>
<dbReference type="InterPro" id="IPR035976">
    <property type="entry name" value="Sushi/SCR/CCP_sf"/>
</dbReference>
<evidence type="ECO:0000313" key="8">
    <source>
        <dbReference type="Proteomes" id="UP000440578"/>
    </source>
</evidence>
<dbReference type="Pfam" id="PF00084">
    <property type="entry name" value="Sushi"/>
    <property type="match status" value="1"/>
</dbReference>
<feature type="disulfide bond" evidence="3">
    <location>
        <begin position="108"/>
        <end position="135"/>
    </location>
</feature>
<feature type="chain" id="PRO_5025645470" description="Sushi domain-containing protein" evidence="5">
    <location>
        <begin position="32"/>
        <end position="455"/>
    </location>
</feature>
<dbReference type="CDD" id="cd00037">
    <property type="entry name" value="CLECT"/>
    <property type="match status" value="1"/>
</dbReference>
<dbReference type="Gene3D" id="2.10.70.10">
    <property type="entry name" value="Complement Module, domain 1"/>
    <property type="match status" value="1"/>
</dbReference>
<evidence type="ECO:0000256" key="5">
    <source>
        <dbReference type="SAM" id="SignalP"/>
    </source>
</evidence>
<evidence type="ECO:0000256" key="2">
    <source>
        <dbReference type="ARBA" id="ARBA00023157"/>
    </source>
</evidence>
<accession>A0A6A4UY99</accession>
<sequence length="455" mass="49828">MSASARRRRCCCYAAFITVAVLLSDLGRVQSGYVGCRPPGTAALSRVLFSVPASPPPTPSVPPSVPSVPDPAAQTAERPGATHLSPDHAVNTSEALVFQPGTWARYSCDPGYVMVGDSLRTCLDTGQWTGDIPRCYLNVAEHSSLAAAHSPLVDGDLATSDDLLALFEGGRPLFIDLYFPFPLLELRLLTIYNLTGMSIQVRLSENNVSWIGFSMQLDAPQPPRPEVRGLVIHTISLQNTLLKNGARFIKVSLFHSSGAYFKRAPFSPVWPLHELQIVAQSTGLSRHQCLDDLGRSDVTVTWAAGDRCYHLVSERATRQQAEDTCRRLGDEGTLFRDTSTGLHAMVVDILRYRRFLKLARTSDVWSGGVRDPSPGQADQPVPPDSCLAVRRRFGWNTVQVACEARFRFVCQRAPRLCGSPPQKPNLIYNRARPTIDGGVINVTCVDAHLTTGHIQ</sequence>
<dbReference type="InterPro" id="IPR016187">
    <property type="entry name" value="CTDL_fold"/>
</dbReference>
<evidence type="ECO:0000259" key="6">
    <source>
        <dbReference type="PROSITE" id="PS50923"/>
    </source>
</evidence>
<dbReference type="Proteomes" id="UP000440578">
    <property type="component" value="Unassembled WGS sequence"/>
</dbReference>